<name>A0ABS6ATH6_9NOCA</name>
<keyword evidence="1" id="KW-1003">Cell membrane</keyword>
<keyword evidence="1" id="KW-0472">Membrane</keyword>
<dbReference type="Pfam" id="PF02592">
    <property type="entry name" value="Vut_1"/>
    <property type="match status" value="1"/>
</dbReference>
<keyword evidence="1" id="KW-1133">Transmembrane helix</keyword>
<evidence type="ECO:0000313" key="3">
    <source>
        <dbReference type="Proteomes" id="UP000733379"/>
    </source>
</evidence>
<evidence type="ECO:0000256" key="1">
    <source>
        <dbReference type="HAMAP-Rule" id="MF_02088"/>
    </source>
</evidence>
<comment type="subcellular location">
    <subcellularLocation>
        <location evidence="1">Cell membrane</location>
        <topology evidence="1">Multi-pass membrane protein</topology>
    </subcellularLocation>
</comment>
<keyword evidence="3" id="KW-1185">Reference proteome</keyword>
<reference evidence="2 3" key="1">
    <citation type="submission" date="2021-06" db="EMBL/GenBank/DDBJ databases">
        <title>Actinomycetes sequencing.</title>
        <authorList>
            <person name="Shan Q."/>
        </authorList>
    </citation>
    <scope>NUCLEOTIDE SEQUENCE [LARGE SCALE GENOMIC DNA]</scope>
    <source>
        <strain evidence="2 3">NEAU-G5</strain>
    </source>
</reference>
<sequence>MGGQHFTIVVALFVTTLMISNICATKGVQFFTHSHMTLGPINVLPITTDGAFFLFPLSYVIGDVLSEVYGFRAARRTIYIGFSMLALMVACFEIAIRLPAANFYTDQPAFKAVLGTTPQLVLAGLAGYVVGQFLNSITLMLIKERTKEKHLWARLLGSTVASEFGDTLVFCSIAATAIGINTWGDFFNYVLVGFVWKTFVECMIMPISYRWIAYLKKREPSYAPLERAAIYS</sequence>
<dbReference type="EMBL" id="JAHKNI010000001">
    <property type="protein sequence ID" value="MBU3060314.1"/>
    <property type="molecule type" value="Genomic_DNA"/>
</dbReference>
<feature type="transmembrane region" description="Helical" evidence="1">
    <location>
        <begin position="77"/>
        <end position="100"/>
    </location>
</feature>
<organism evidence="2 3">
    <name type="scientific">Nocardia albiluteola</name>
    <dbReference type="NCBI Taxonomy" id="2842303"/>
    <lineage>
        <taxon>Bacteria</taxon>
        <taxon>Bacillati</taxon>
        <taxon>Actinomycetota</taxon>
        <taxon>Actinomycetes</taxon>
        <taxon>Mycobacteriales</taxon>
        <taxon>Nocardiaceae</taxon>
        <taxon>Nocardia</taxon>
    </lineage>
</organism>
<evidence type="ECO:0000313" key="2">
    <source>
        <dbReference type="EMBL" id="MBU3060314.1"/>
    </source>
</evidence>
<keyword evidence="1" id="KW-0813">Transport</keyword>
<dbReference type="Proteomes" id="UP000733379">
    <property type="component" value="Unassembled WGS sequence"/>
</dbReference>
<gene>
    <name evidence="2" type="ORF">KO481_02095</name>
</gene>
<proteinExistence type="inferred from homology"/>
<feature type="transmembrane region" description="Helical" evidence="1">
    <location>
        <begin position="120"/>
        <end position="142"/>
    </location>
</feature>
<dbReference type="PANTHER" id="PTHR34300:SF2">
    <property type="entry name" value="QUEUOSINE PRECURSOR TRANSPORTER-RELATED"/>
    <property type="match status" value="1"/>
</dbReference>
<comment type="function">
    <text evidence="1">Involved in the import of queuosine (Q) precursors, required for Q precursor salvage.</text>
</comment>
<comment type="caution">
    <text evidence="2">The sequence shown here is derived from an EMBL/GenBank/DDBJ whole genome shotgun (WGS) entry which is preliminary data.</text>
</comment>
<dbReference type="InterPro" id="IPR003744">
    <property type="entry name" value="YhhQ"/>
</dbReference>
<keyword evidence="1" id="KW-0812">Transmembrane</keyword>
<feature type="transmembrane region" description="Helical" evidence="1">
    <location>
        <begin position="154"/>
        <end position="180"/>
    </location>
</feature>
<feature type="transmembrane region" description="Helical" evidence="1">
    <location>
        <begin position="186"/>
        <end position="209"/>
    </location>
</feature>
<comment type="similarity">
    <text evidence="1">Belongs to the vitamin uptake transporter (VUT/ECF) (TC 2.A.88) family. Q precursor transporter subfamily.</text>
</comment>
<protein>
    <recommendedName>
        <fullName evidence="1">Probable queuosine precursor transporter</fullName>
        <shortName evidence="1">Q precursor transporter</shortName>
    </recommendedName>
</protein>
<feature type="transmembrane region" description="Helical" evidence="1">
    <location>
        <begin position="41"/>
        <end position="65"/>
    </location>
</feature>
<accession>A0ABS6ATH6</accession>
<dbReference type="HAMAP" id="MF_02088">
    <property type="entry name" value="Q_prec_transport"/>
    <property type="match status" value="1"/>
</dbReference>
<dbReference type="PANTHER" id="PTHR34300">
    <property type="entry name" value="QUEUOSINE PRECURSOR TRANSPORTER-RELATED"/>
    <property type="match status" value="1"/>
</dbReference>
<dbReference type="NCBIfam" id="TIGR00697">
    <property type="entry name" value="queuosine precursor transporter"/>
    <property type="match status" value="1"/>
</dbReference>